<organism evidence="1">
    <name type="scientific">Cladocopium goreaui</name>
    <dbReference type="NCBI Taxonomy" id="2562237"/>
    <lineage>
        <taxon>Eukaryota</taxon>
        <taxon>Sar</taxon>
        <taxon>Alveolata</taxon>
        <taxon>Dinophyceae</taxon>
        <taxon>Suessiales</taxon>
        <taxon>Symbiodiniaceae</taxon>
        <taxon>Cladocopium</taxon>
    </lineage>
</organism>
<protein>
    <submittedName>
        <fullName evidence="1">Uncharacterized protein</fullName>
    </submittedName>
</protein>
<reference evidence="2 3" key="2">
    <citation type="submission" date="2024-05" db="EMBL/GenBank/DDBJ databases">
        <authorList>
            <person name="Chen Y."/>
            <person name="Shah S."/>
            <person name="Dougan E. K."/>
            <person name="Thang M."/>
            <person name="Chan C."/>
        </authorList>
    </citation>
    <scope>NUCLEOTIDE SEQUENCE [LARGE SCALE GENOMIC DNA]</scope>
</reference>
<dbReference type="EMBL" id="CAMXCT020001435">
    <property type="protein sequence ID" value="CAL1143425.1"/>
    <property type="molecule type" value="Genomic_DNA"/>
</dbReference>
<evidence type="ECO:0000313" key="2">
    <source>
        <dbReference type="EMBL" id="CAL4777362.1"/>
    </source>
</evidence>
<keyword evidence="3" id="KW-1185">Reference proteome</keyword>
<dbReference type="EMBL" id="CAMXCT030001435">
    <property type="protein sequence ID" value="CAL4777362.1"/>
    <property type="molecule type" value="Genomic_DNA"/>
</dbReference>
<dbReference type="AlphaFoldDB" id="A0A9P1FX84"/>
<dbReference type="Proteomes" id="UP001152797">
    <property type="component" value="Unassembled WGS sequence"/>
</dbReference>
<dbReference type="EMBL" id="CAMXCT010001435">
    <property type="protein sequence ID" value="CAI3990050.1"/>
    <property type="molecule type" value="Genomic_DNA"/>
</dbReference>
<gene>
    <name evidence="1" type="ORF">C1SCF055_LOCUS17071</name>
</gene>
<proteinExistence type="predicted"/>
<evidence type="ECO:0000313" key="3">
    <source>
        <dbReference type="Proteomes" id="UP001152797"/>
    </source>
</evidence>
<name>A0A9P1FX84_9DINO</name>
<sequence length="95" mass="10534">MAGRSERRTLGDREDPRLAKLAFNAGNLSALDLLNAGSGQWQVRTVKRGWATLAPALQAALTQAMSQIEDRVEILIDPDTRTWVRDVHHVDAVPF</sequence>
<comment type="caution">
    <text evidence="1">The sequence shown here is derived from an EMBL/GenBank/DDBJ whole genome shotgun (WGS) entry which is preliminary data.</text>
</comment>
<evidence type="ECO:0000313" key="1">
    <source>
        <dbReference type="EMBL" id="CAI3990050.1"/>
    </source>
</evidence>
<reference evidence="1" key="1">
    <citation type="submission" date="2022-10" db="EMBL/GenBank/DDBJ databases">
        <authorList>
            <person name="Chen Y."/>
            <person name="Dougan E. K."/>
            <person name="Chan C."/>
            <person name="Rhodes N."/>
            <person name="Thang M."/>
        </authorList>
    </citation>
    <scope>NUCLEOTIDE SEQUENCE</scope>
</reference>
<accession>A0A9P1FX84</accession>